<dbReference type="PROSITE" id="PS50026">
    <property type="entry name" value="EGF_3"/>
    <property type="match status" value="1"/>
</dbReference>
<protein>
    <submittedName>
        <fullName evidence="7">Angiopoietin-1 receptor-like</fullName>
    </submittedName>
</protein>
<dbReference type="PROSITE" id="PS00022">
    <property type="entry name" value="EGF_1"/>
    <property type="match status" value="1"/>
</dbReference>
<gene>
    <name evidence="7" type="primary">LOC102802061</name>
</gene>
<dbReference type="InterPro" id="IPR013783">
    <property type="entry name" value="Ig-like_fold"/>
</dbReference>
<dbReference type="PANTHER" id="PTHR26391:SF18">
    <property type="entry name" value="PROTEIN KINASE RECEPTOR TIE-1, PUTATIVE-RELATED"/>
    <property type="match status" value="1"/>
</dbReference>
<dbReference type="InterPro" id="IPR013111">
    <property type="entry name" value="EGF_extracell"/>
</dbReference>
<dbReference type="PANTHER" id="PTHR26391">
    <property type="entry name" value="INACTIVE TYROSINE-PROTEIN KINASE 7"/>
    <property type="match status" value="1"/>
</dbReference>
<proteinExistence type="predicted"/>
<evidence type="ECO:0000256" key="1">
    <source>
        <dbReference type="ARBA" id="ARBA00023157"/>
    </source>
</evidence>
<dbReference type="Pfam" id="PF07974">
    <property type="entry name" value="EGF_2"/>
    <property type="match status" value="1"/>
</dbReference>
<evidence type="ECO:0000259" key="4">
    <source>
        <dbReference type="PROSITE" id="PS50835"/>
    </source>
</evidence>
<evidence type="ECO:0000259" key="3">
    <source>
        <dbReference type="PROSITE" id="PS50026"/>
    </source>
</evidence>
<accession>A0ABM0MF46</accession>
<dbReference type="InterPro" id="IPR036179">
    <property type="entry name" value="Ig-like_dom_sf"/>
</dbReference>
<organism evidence="6 7">
    <name type="scientific">Saccoglossus kowalevskii</name>
    <name type="common">Acorn worm</name>
    <dbReference type="NCBI Taxonomy" id="10224"/>
    <lineage>
        <taxon>Eukaryota</taxon>
        <taxon>Metazoa</taxon>
        <taxon>Hemichordata</taxon>
        <taxon>Enteropneusta</taxon>
        <taxon>Harrimaniidae</taxon>
        <taxon>Saccoglossus</taxon>
    </lineage>
</organism>
<dbReference type="SUPFAM" id="SSF49265">
    <property type="entry name" value="Fibronectin type III"/>
    <property type="match status" value="2"/>
</dbReference>
<evidence type="ECO:0000259" key="5">
    <source>
        <dbReference type="PROSITE" id="PS50853"/>
    </source>
</evidence>
<dbReference type="Pfam" id="PF00041">
    <property type="entry name" value="fn3"/>
    <property type="match status" value="2"/>
</dbReference>
<feature type="non-terminal residue" evidence="7">
    <location>
        <position position="1"/>
    </location>
</feature>
<feature type="domain" description="Fibronectin type-III" evidence="5">
    <location>
        <begin position="434"/>
        <end position="530"/>
    </location>
</feature>
<dbReference type="InterPro" id="IPR002049">
    <property type="entry name" value="LE_dom"/>
</dbReference>
<keyword evidence="6" id="KW-1185">Reference proteome</keyword>
<dbReference type="SMART" id="SM00060">
    <property type="entry name" value="FN3"/>
    <property type="match status" value="3"/>
</dbReference>
<keyword evidence="1 2" id="KW-1015">Disulfide bond</keyword>
<dbReference type="Gene3D" id="2.170.300.10">
    <property type="entry name" value="Tie2 ligand-binding domain superfamily"/>
    <property type="match status" value="1"/>
</dbReference>
<dbReference type="CDD" id="cd00063">
    <property type="entry name" value="FN3"/>
    <property type="match status" value="2"/>
</dbReference>
<dbReference type="SMART" id="SM00409">
    <property type="entry name" value="IG"/>
    <property type="match status" value="1"/>
</dbReference>
<reference evidence="7" key="1">
    <citation type="submission" date="2025-08" db="UniProtKB">
        <authorList>
            <consortium name="RefSeq"/>
        </authorList>
    </citation>
    <scope>IDENTIFICATION</scope>
    <source>
        <tissue evidence="7">Testes</tissue>
    </source>
</reference>
<feature type="disulfide bond" evidence="2">
    <location>
        <begin position="191"/>
        <end position="200"/>
    </location>
</feature>
<dbReference type="InterPro" id="IPR000742">
    <property type="entry name" value="EGF"/>
</dbReference>
<dbReference type="InterPro" id="IPR003961">
    <property type="entry name" value="FN3_dom"/>
</dbReference>
<evidence type="ECO:0000313" key="7">
    <source>
        <dbReference type="RefSeq" id="XP_006818637.1"/>
    </source>
</evidence>
<feature type="domain" description="Ig-like" evidence="4">
    <location>
        <begin position="27"/>
        <end position="158"/>
    </location>
</feature>
<name>A0ABM0MF46_SACKO</name>
<dbReference type="Pfam" id="PF13927">
    <property type="entry name" value="Ig_3"/>
    <property type="match status" value="1"/>
</dbReference>
<dbReference type="InterPro" id="IPR007110">
    <property type="entry name" value="Ig-like_dom"/>
</dbReference>
<dbReference type="CDD" id="cd00055">
    <property type="entry name" value="EGF_Lam"/>
    <property type="match status" value="1"/>
</dbReference>
<dbReference type="SUPFAM" id="SSF48726">
    <property type="entry name" value="Immunoglobulin"/>
    <property type="match status" value="1"/>
</dbReference>
<keyword evidence="2" id="KW-0245">EGF-like domain</keyword>
<evidence type="ECO:0000256" key="2">
    <source>
        <dbReference type="PROSITE-ProRule" id="PRU00076"/>
    </source>
</evidence>
<sequence length="657" mass="71717">GYTAGIDTTTSFTFGRVIDTGTGDELPSDVYYVDHSDYGRRMTIQAGSNLPGVYYCDHSGFRLQTVLVASEADIYPESQTKTVSWGDDVTLTMTSQSTSITESQFKWKHNGVDIVAWNGQSSITITSAKPSDAGMYECYTTTSQRQSGKNAFMRLIVSSCPNGKYGDTCLHNCPTCYNGGICNADTGECICPPGFTGDDCNTGCARGYWGKSCGRLCSSVNTATACTGKMFCVSDPYGCSCLASHGGLDCLIEDCPSGTYGAGCTQICHCTYGCNTKGYCISSPGDCDAGWSASQEPTIMNVFSPELKQLEVHVQVPHSSDIKCKKDGVDGYIDYIEVKYRRTGTEDEYEIGKIEVYQEIVTGTKVITFTAESLLHYTEYDVIALLRNADATSPPSNSVTVVSNEDVTSKPRNVTIQPAVYTITATLEPDPPNVPSKPRNVTLQPAVYTITVTWLEPDPPNGIITAYKITYWKTSDESTKKDILVDNGGAHELNINNLDYEVNYTIIVSASTIVGEGEYSTEMNTKTSETIPREPASIDVQRTTENSIRFTWTDPTIFCGDILQYRITYRSTESVYSTTVLESKDILVDGDINTYTLEKLPRGTQFKISVSASTSKGFGKPNSIISGTTIDPNKDPQGYYQDLQSVQESQYQSLGKI</sequence>
<dbReference type="GeneID" id="102802061"/>
<comment type="caution">
    <text evidence="2">Lacks conserved residue(s) required for the propagation of feature annotation.</text>
</comment>
<dbReference type="PROSITE" id="PS50853">
    <property type="entry name" value="FN3"/>
    <property type="match status" value="2"/>
</dbReference>
<evidence type="ECO:0000313" key="6">
    <source>
        <dbReference type="Proteomes" id="UP000694865"/>
    </source>
</evidence>
<dbReference type="PROSITE" id="PS50835">
    <property type="entry name" value="IG_LIKE"/>
    <property type="match status" value="1"/>
</dbReference>
<dbReference type="InterPro" id="IPR003599">
    <property type="entry name" value="Ig_sub"/>
</dbReference>
<dbReference type="InterPro" id="IPR036116">
    <property type="entry name" value="FN3_sf"/>
</dbReference>
<feature type="domain" description="EGF-like" evidence="3">
    <location>
        <begin position="165"/>
        <end position="201"/>
    </location>
</feature>
<feature type="domain" description="Fibronectin type-III" evidence="5">
    <location>
        <begin position="534"/>
        <end position="632"/>
    </location>
</feature>
<dbReference type="Proteomes" id="UP000694865">
    <property type="component" value="Unplaced"/>
</dbReference>
<dbReference type="RefSeq" id="XP_006818637.1">
    <property type="nucleotide sequence ID" value="XM_006818574.1"/>
</dbReference>
<dbReference type="Gene3D" id="2.60.40.10">
    <property type="entry name" value="Immunoglobulins"/>
    <property type="match status" value="4"/>
</dbReference>